<evidence type="ECO:0000313" key="1">
    <source>
        <dbReference type="EMBL" id="OTP75874.1"/>
    </source>
</evidence>
<dbReference type="Proteomes" id="UP000194546">
    <property type="component" value="Unassembled WGS sequence"/>
</dbReference>
<name>A0A242MXL7_CABSO</name>
<evidence type="ECO:0000313" key="2">
    <source>
        <dbReference type="Proteomes" id="UP000194546"/>
    </source>
</evidence>
<comment type="caution">
    <text evidence="1">The sequence shown here is derived from an EMBL/GenBank/DDBJ whole genome shotgun (WGS) entry which is preliminary data.</text>
</comment>
<accession>A0A242MXL7</accession>
<gene>
    <name evidence="1" type="ORF">PAMC26510_12870</name>
</gene>
<protein>
    <submittedName>
        <fullName evidence="1">Uncharacterized protein</fullName>
    </submittedName>
</protein>
<organism evidence="1 2">
    <name type="scientific">Caballeronia sordidicola</name>
    <name type="common">Burkholderia sordidicola</name>
    <dbReference type="NCBI Taxonomy" id="196367"/>
    <lineage>
        <taxon>Bacteria</taxon>
        <taxon>Pseudomonadati</taxon>
        <taxon>Pseudomonadota</taxon>
        <taxon>Betaproteobacteria</taxon>
        <taxon>Burkholderiales</taxon>
        <taxon>Burkholderiaceae</taxon>
        <taxon>Caballeronia</taxon>
    </lineage>
</organism>
<dbReference type="AlphaFoldDB" id="A0A242MXL7"/>
<dbReference type="EMBL" id="NBTY01000067">
    <property type="protein sequence ID" value="OTP75874.1"/>
    <property type="molecule type" value="Genomic_DNA"/>
</dbReference>
<sequence>MKRVCTGAATNIGAEVIVCRNEITQVDLDNARAVDKA</sequence>
<reference evidence="1 2" key="1">
    <citation type="submission" date="2017-03" db="EMBL/GenBank/DDBJ databases">
        <title>Genome analysis of strain PAMC 26510.</title>
        <authorList>
            <person name="Oh H.-M."/>
            <person name="Yang J.-A."/>
        </authorList>
    </citation>
    <scope>NUCLEOTIDE SEQUENCE [LARGE SCALE GENOMIC DNA]</scope>
    <source>
        <strain evidence="1 2">PAMC 26510</strain>
    </source>
</reference>
<proteinExistence type="predicted"/>